<dbReference type="PROSITE" id="PS50878">
    <property type="entry name" value="RT_POL"/>
    <property type="match status" value="1"/>
</dbReference>
<gene>
    <name evidence="2" type="ORF">g.48007</name>
</gene>
<dbReference type="InterPro" id="IPR043502">
    <property type="entry name" value="DNA/RNA_pol_sf"/>
</dbReference>
<organism evidence="2">
    <name type="scientific">Homalodisca liturata</name>
    <dbReference type="NCBI Taxonomy" id="320908"/>
    <lineage>
        <taxon>Eukaryota</taxon>
        <taxon>Metazoa</taxon>
        <taxon>Ecdysozoa</taxon>
        <taxon>Arthropoda</taxon>
        <taxon>Hexapoda</taxon>
        <taxon>Insecta</taxon>
        <taxon>Pterygota</taxon>
        <taxon>Neoptera</taxon>
        <taxon>Paraneoptera</taxon>
        <taxon>Hemiptera</taxon>
        <taxon>Auchenorrhyncha</taxon>
        <taxon>Membracoidea</taxon>
        <taxon>Cicadellidae</taxon>
        <taxon>Cicadellinae</taxon>
        <taxon>Proconiini</taxon>
        <taxon>Homalodisca</taxon>
    </lineage>
</organism>
<dbReference type="EMBL" id="GECU01008180">
    <property type="protein sequence ID" value="JAS99526.1"/>
    <property type="molecule type" value="Transcribed_RNA"/>
</dbReference>
<evidence type="ECO:0000313" key="2">
    <source>
        <dbReference type="EMBL" id="JAS99526.1"/>
    </source>
</evidence>
<accession>A0A1B6JJQ8</accession>
<dbReference type="Pfam" id="PF00078">
    <property type="entry name" value="RVT_1"/>
    <property type="match status" value="1"/>
</dbReference>
<dbReference type="AlphaFoldDB" id="A0A1B6JJQ8"/>
<proteinExistence type="predicted"/>
<dbReference type="PANTHER" id="PTHR33332">
    <property type="entry name" value="REVERSE TRANSCRIPTASE DOMAIN-CONTAINING PROTEIN"/>
    <property type="match status" value="1"/>
</dbReference>
<name>A0A1B6JJQ8_9HEMI</name>
<dbReference type="CDD" id="cd01650">
    <property type="entry name" value="RT_nLTR_like"/>
    <property type="match status" value="1"/>
</dbReference>
<feature type="non-terminal residue" evidence="2">
    <location>
        <position position="494"/>
    </location>
</feature>
<reference evidence="2" key="1">
    <citation type="submission" date="2015-11" db="EMBL/GenBank/DDBJ databases">
        <title>De novo transcriptome assembly of four potential Pierce s Disease insect vectors from Arizona vineyards.</title>
        <authorList>
            <person name="Tassone E.E."/>
        </authorList>
    </citation>
    <scope>NUCLEOTIDE SEQUENCE</scope>
</reference>
<protein>
    <recommendedName>
        <fullName evidence="1">Reverse transcriptase domain-containing protein</fullName>
    </recommendedName>
</protein>
<dbReference type="SUPFAM" id="SSF56672">
    <property type="entry name" value="DNA/RNA polymerases"/>
    <property type="match status" value="1"/>
</dbReference>
<sequence>FISKDRDSMIPVTPDVLNNHFVNVPVNLGLNFDTNTLSYRNLLHNFSRHQNCFTSNFSWEAFNTSEVRAAVIDLSVSKSEDIYGLSNFVFKNIVDEILSPLTCLINQILIVSEFPDCLKYCKVTPIFKKGQKEMPENYRPITIVPTLSKIIETCMFKQLYKYFIENNLLYKNQFGFRPNHSTAKAIECLVNSILSGLENKQVIGSTLIDLTKAFDVVTHSILFEKLNFYGVRNKELKLIQSYLTNRMQMVTVNNVSSQYQKVVAGVPQGSVLCPFLFLVFINDFHVNVSSMSVLYADDTTLLCSNVDVWQLNVQLINALQQAKDWYSANNLIINENKTQNIIFTYNNNLNLDDNYIKPVKLLGIVLDSKLTWRPHVEGICKKLSRVIFLLRKLKYCVNFEALLMTYFGLFHIHLCYGIRLWGNSGASKKVFLWQKKAIRLMADLFNQESCRQSFCNNFKIMTLACIYIYQNLVFVRENINTFISHELVHDYNTR</sequence>
<feature type="domain" description="Reverse transcriptase" evidence="1">
    <location>
        <begin position="107"/>
        <end position="366"/>
    </location>
</feature>
<evidence type="ECO:0000259" key="1">
    <source>
        <dbReference type="PROSITE" id="PS50878"/>
    </source>
</evidence>
<feature type="non-terminal residue" evidence="2">
    <location>
        <position position="1"/>
    </location>
</feature>
<dbReference type="InterPro" id="IPR000477">
    <property type="entry name" value="RT_dom"/>
</dbReference>
<dbReference type="GO" id="GO:0071897">
    <property type="term" value="P:DNA biosynthetic process"/>
    <property type="evidence" value="ECO:0007669"/>
    <property type="project" value="UniProtKB-ARBA"/>
</dbReference>